<evidence type="ECO:0000256" key="1">
    <source>
        <dbReference type="SAM" id="Coils"/>
    </source>
</evidence>
<keyword evidence="5" id="KW-1185">Reference proteome</keyword>
<protein>
    <submittedName>
        <fullName evidence="4">Zinc ribbon domain-containing protein</fullName>
    </submittedName>
</protein>
<dbReference type="PANTHER" id="PTHR39082">
    <property type="entry name" value="PHOSPHOLIPASE C-BETA-2-RELATED"/>
    <property type="match status" value="1"/>
</dbReference>
<dbReference type="Pfam" id="PF02591">
    <property type="entry name" value="Zn_ribbon_9"/>
    <property type="match status" value="1"/>
</dbReference>
<dbReference type="InterPro" id="IPR052376">
    <property type="entry name" value="Oxidative_Scav/Glycosyltrans"/>
</dbReference>
<dbReference type="InterPro" id="IPR056003">
    <property type="entry name" value="CT398_CC_hairpin"/>
</dbReference>
<accession>A0ABW8ALT3</accession>
<dbReference type="InterPro" id="IPR003743">
    <property type="entry name" value="Zf-RING_7"/>
</dbReference>
<dbReference type="PANTHER" id="PTHR39082:SF1">
    <property type="entry name" value="SCAVENGER RECEPTOR CLASS A MEMBER 3"/>
    <property type="match status" value="1"/>
</dbReference>
<feature type="coiled-coil region" evidence="1">
    <location>
        <begin position="52"/>
        <end position="170"/>
    </location>
</feature>
<dbReference type="Gene3D" id="1.10.287.1490">
    <property type="match status" value="1"/>
</dbReference>
<feature type="domain" description="C4-type zinc ribbon" evidence="2">
    <location>
        <begin position="205"/>
        <end position="239"/>
    </location>
</feature>
<dbReference type="RefSeq" id="WP_398278621.1">
    <property type="nucleotide sequence ID" value="NZ_JBITLV010000002.1"/>
</dbReference>
<dbReference type="Pfam" id="PF24481">
    <property type="entry name" value="CT398_CC"/>
    <property type="match status" value="1"/>
</dbReference>
<evidence type="ECO:0000259" key="2">
    <source>
        <dbReference type="Pfam" id="PF02591"/>
    </source>
</evidence>
<organism evidence="4 5">
    <name type="scientific">Spongisporangium articulatum</name>
    <dbReference type="NCBI Taxonomy" id="3362603"/>
    <lineage>
        <taxon>Bacteria</taxon>
        <taxon>Bacillati</taxon>
        <taxon>Actinomycetota</taxon>
        <taxon>Actinomycetes</taxon>
        <taxon>Kineosporiales</taxon>
        <taxon>Kineosporiaceae</taxon>
        <taxon>Spongisporangium</taxon>
    </lineage>
</organism>
<keyword evidence="1" id="KW-0175">Coiled coil</keyword>
<comment type="caution">
    <text evidence="4">The sequence shown here is derived from an EMBL/GenBank/DDBJ whole genome shotgun (WGS) entry which is preliminary data.</text>
</comment>
<gene>
    <name evidence="4" type="ORF">ACIB24_09485</name>
</gene>
<evidence type="ECO:0000313" key="4">
    <source>
        <dbReference type="EMBL" id="MFI7587292.1"/>
    </source>
</evidence>
<proteinExistence type="predicted"/>
<dbReference type="Proteomes" id="UP001612915">
    <property type="component" value="Unassembled WGS sequence"/>
</dbReference>
<sequence length="247" mass="27792">MVTAAPQDQWRLLDVQDLDTRLAQLAHRRRTLPEHEKLRELETQERAKTDDAVRARTELGDLRREVSKAEADVEQVRARLTRDQQRLDSGTGSAKDLTNLQHEVESLTNRIGVLEDVELEVMERQETAEVTLAAVEGELDEVQQQLVTVRAALEEQVAAIDADVEKATRERSDAAAGVPKPLLDLYEKVRERTGGVGAAKLFQRRCEGCRLELNNQELGELRAAPEDLVYRHEECGRILVRTGDSGL</sequence>
<name>A0ABW8ALT3_9ACTN</name>
<evidence type="ECO:0000259" key="3">
    <source>
        <dbReference type="Pfam" id="PF24481"/>
    </source>
</evidence>
<evidence type="ECO:0000313" key="5">
    <source>
        <dbReference type="Proteomes" id="UP001612915"/>
    </source>
</evidence>
<reference evidence="4 5" key="1">
    <citation type="submission" date="2024-10" db="EMBL/GenBank/DDBJ databases">
        <title>The Natural Products Discovery Center: Release of the First 8490 Sequenced Strains for Exploring Actinobacteria Biosynthetic Diversity.</title>
        <authorList>
            <person name="Kalkreuter E."/>
            <person name="Kautsar S.A."/>
            <person name="Yang D."/>
            <person name="Bader C.D."/>
            <person name="Teijaro C.N."/>
            <person name="Fluegel L."/>
            <person name="Davis C.M."/>
            <person name="Simpson J.R."/>
            <person name="Lauterbach L."/>
            <person name="Steele A.D."/>
            <person name="Gui C."/>
            <person name="Meng S."/>
            <person name="Li G."/>
            <person name="Viehrig K."/>
            <person name="Ye F."/>
            <person name="Su P."/>
            <person name="Kiefer A.F."/>
            <person name="Nichols A."/>
            <person name="Cepeda A.J."/>
            <person name="Yan W."/>
            <person name="Fan B."/>
            <person name="Jiang Y."/>
            <person name="Adhikari A."/>
            <person name="Zheng C.-J."/>
            <person name="Schuster L."/>
            <person name="Cowan T.M."/>
            <person name="Smanski M.J."/>
            <person name="Chevrette M.G."/>
            <person name="De Carvalho L.P.S."/>
            <person name="Shen B."/>
        </authorList>
    </citation>
    <scope>NUCLEOTIDE SEQUENCE [LARGE SCALE GENOMIC DNA]</scope>
    <source>
        <strain evidence="4 5">NPDC049639</strain>
    </source>
</reference>
<dbReference type="EMBL" id="JBITLV010000002">
    <property type="protein sequence ID" value="MFI7587292.1"/>
    <property type="molecule type" value="Genomic_DNA"/>
</dbReference>
<feature type="domain" description="CT398-like coiled coil hairpin" evidence="3">
    <location>
        <begin position="15"/>
        <end position="194"/>
    </location>
</feature>